<dbReference type="Proteomes" id="UP000803844">
    <property type="component" value="Unassembled WGS sequence"/>
</dbReference>
<accession>A0A9P4XXX7</accession>
<dbReference type="InterPro" id="IPR052895">
    <property type="entry name" value="HetReg/Transcr_Mod"/>
</dbReference>
<dbReference type="Gene3D" id="1.25.40.20">
    <property type="entry name" value="Ankyrin repeat-containing domain"/>
    <property type="match status" value="3"/>
</dbReference>
<keyword evidence="4" id="KW-1185">Reference proteome</keyword>
<proteinExistence type="predicted"/>
<dbReference type="Pfam" id="PF13606">
    <property type="entry name" value="Ank_3"/>
    <property type="match status" value="1"/>
</dbReference>
<dbReference type="SMART" id="SM00248">
    <property type="entry name" value="ANK"/>
    <property type="match status" value="5"/>
</dbReference>
<dbReference type="PROSITE" id="PS50297">
    <property type="entry name" value="ANK_REP_REGION"/>
    <property type="match status" value="2"/>
</dbReference>
<name>A0A9P4XXX7_CRYP1</name>
<evidence type="ECO:0000313" key="4">
    <source>
        <dbReference type="Proteomes" id="UP000803844"/>
    </source>
</evidence>
<dbReference type="InterPro" id="IPR036770">
    <property type="entry name" value="Ankyrin_rpt-contain_sf"/>
</dbReference>
<dbReference type="PANTHER" id="PTHR24148:SF73">
    <property type="entry name" value="HET DOMAIN PROTEIN (AFU_ORTHOLOGUE AFUA_8G01020)"/>
    <property type="match status" value="1"/>
</dbReference>
<dbReference type="PANTHER" id="PTHR24148">
    <property type="entry name" value="ANKYRIN REPEAT DOMAIN-CONTAINING PROTEIN 39 HOMOLOG-RELATED"/>
    <property type="match status" value="1"/>
</dbReference>
<reference evidence="3" key="1">
    <citation type="journal article" date="2020" name="Phytopathology">
        <title>Genome sequence of the chestnut blight fungus Cryphonectria parasitica EP155: A fundamental resource for an archetypical invasive plant pathogen.</title>
        <authorList>
            <person name="Crouch J.A."/>
            <person name="Dawe A."/>
            <person name="Aerts A."/>
            <person name="Barry K."/>
            <person name="Churchill A.C.L."/>
            <person name="Grimwood J."/>
            <person name="Hillman B."/>
            <person name="Milgroom M.G."/>
            <person name="Pangilinan J."/>
            <person name="Smith M."/>
            <person name="Salamov A."/>
            <person name="Schmutz J."/>
            <person name="Yadav J."/>
            <person name="Grigoriev I.V."/>
            <person name="Nuss D."/>
        </authorList>
    </citation>
    <scope>NUCLEOTIDE SEQUENCE</scope>
    <source>
        <strain evidence="3">EP155</strain>
    </source>
</reference>
<dbReference type="GeneID" id="63842715"/>
<sequence length="1259" mass="141455">MEEVPSLQLEVAVAQPDADIEIQMGPVAGQKLLAICMNIAADGSRDLADFDLTAFEEAMWDECCAAGAGAGREAFTPSVIQSLRSLLKQRQYKIALILFQKIKGVVAPDFLKDGADILPFALASCFRTEKRWSFATWELDSFSSELIEILPLLVEHGAGVRAFDDHGNTALFYACMLGHHKLFRKLLGQGADISTTHQFFSWREVTALNLLQATLEAFAWQEFQTPFVLDYPWRLKPGDGWRQIASDLLDAGLSCPRDDPRMVKLLQTACFQGNASWIKRLMEFGVPIDAPTVQDRSGGRFYACALHAAAAGGQADVVKLLLGKDARPQDLGLSTCVAIDKRRPRLSGESVPRKARKQTALAVAIDEAHAFAKSPYSHRWNRTMKRSESEQLMSNYWETCHVLLEVGSNPDDRAQLFEISIKHGEVSLVKRLLQMGCRLARVPDIKSFETIQLLVDHGSEFDAAQAQKSAVEKGNCELLNLLFQRWGNLVPPDELGQLAVSVITRGDMDMLDFLTSNCLGNINEEFHTRPDKDEKGETLLQIACRTGSKKTIDFLLERGANLHCPETGNNVLTTLEKTLKTKGWGSGGLSGLWSLIWLLERHMPEEAQRMRDQWRVNTQRRAPIETVINNKDQTFDYWDDHIESTNPESQLLPMDMIDGEKFEHKPLSGRDAFRTMILHPATDSGSLIECELVASDLSLNPDYETLSYVWGDSPVSRYIKLDGKVFQVKPNLYEALLALRLQSQPRHLWVDATCINQCDTNERNQQVTLMGDIYRNACRVLVWLGKASEDSHLVFQHLAEFQKHRDDVLSGRARPKDPFGESHVNPPLYQGPTLAAFRRLCRRPWFFRTWVIQEKALSKEAIICCGSDSAPWEEFFRPSGYRKEAYHPLGGLHHQSRAHQLGRLHLSTEHEAYEDLLTYSQFCQATEPKDRVYGILGLLRPGLVKVEYELDVQEIYRKFAQVIIQNNANIRLLNLCGTKKTLPGLPSWVPDFSARRSSCRLPQRVTICTKELGQWISKYLTKALPGLRVRNGGKELVIKGKAVDTVLAVGDEMPASTEYAPGTEAFSQVLSGWESLAGETWSRTQDSETGSMSVDPHTTAADAFLSTLVAEGTGLGSTYSWARLAGVIWYKRYGTGVLMEKEPRYFEDVEYCTDLSNGNRDENTLYDWYKSAYQRYALDLEKVVYGRKLFVTEGGSMGLADPPVQPGDRIVFLSGSHYPFALRPGEGDTYTLQGDCYVQGLDVTKLFDDPEKPFVDLDI</sequence>
<feature type="repeat" description="ANK" evidence="1">
    <location>
        <begin position="535"/>
        <end position="567"/>
    </location>
</feature>
<keyword evidence="1" id="KW-0040">ANK repeat</keyword>
<dbReference type="RefSeq" id="XP_040773890.1">
    <property type="nucleotide sequence ID" value="XM_040925586.1"/>
</dbReference>
<evidence type="ECO:0000313" key="3">
    <source>
        <dbReference type="EMBL" id="KAF3762911.1"/>
    </source>
</evidence>
<dbReference type="Pfam" id="PF00023">
    <property type="entry name" value="Ank"/>
    <property type="match status" value="1"/>
</dbReference>
<dbReference type="AlphaFoldDB" id="A0A9P4XXX7"/>
<feature type="domain" description="Heterokaryon incompatibility" evidence="2">
    <location>
        <begin position="703"/>
        <end position="854"/>
    </location>
</feature>
<comment type="caution">
    <text evidence="3">The sequence shown here is derived from an EMBL/GenBank/DDBJ whole genome shotgun (WGS) entry which is preliminary data.</text>
</comment>
<dbReference type="PROSITE" id="PS50088">
    <property type="entry name" value="ANK_REPEAT"/>
    <property type="match status" value="2"/>
</dbReference>
<evidence type="ECO:0000256" key="1">
    <source>
        <dbReference type="PROSITE-ProRule" id="PRU00023"/>
    </source>
</evidence>
<dbReference type="SUPFAM" id="SSF48403">
    <property type="entry name" value="Ankyrin repeat"/>
    <property type="match status" value="2"/>
</dbReference>
<dbReference type="Pfam" id="PF26639">
    <property type="entry name" value="Het-6_barrel"/>
    <property type="match status" value="1"/>
</dbReference>
<dbReference type="Pfam" id="PF06985">
    <property type="entry name" value="HET"/>
    <property type="match status" value="1"/>
</dbReference>
<evidence type="ECO:0000259" key="2">
    <source>
        <dbReference type="Pfam" id="PF06985"/>
    </source>
</evidence>
<organism evidence="3 4">
    <name type="scientific">Cryphonectria parasitica (strain ATCC 38755 / EP155)</name>
    <dbReference type="NCBI Taxonomy" id="660469"/>
    <lineage>
        <taxon>Eukaryota</taxon>
        <taxon>Fungi</taxon>
        <taxon>Dikarya</taxon>
        <taxon>Ascomycota</taxon>
        <taxon>Pezizomycotina</taxon>
        <taxon>Sordariomycetes</taxon>
        <taxon>Sordariomycetidae</taxon>
        <taxon>Diaporthales</taxon>
        <taxon>Cryphonectriaceae</taxon>
        <taxon>Cryphonectria-Endothia species complex</taxon>
        <taxon>Cryphonectria</taxon>
    </lineage>
</organism>
<feature type="repeat" description="ANK" evidence="1">
    <location>
        <begin position="166"/>
        <end position="198"/>
    </location>
</feature>
<dbReference type="Pfam" id="PF12796">
    <property type="entry name" value="Ank_2"/>
    <property type="match status" value="1"/>
</dbReference>
<dbReference type="EMBL" id="MU032350">
    <property type="protein sequence ID" value="KAF3762911.1"/>
    <property type="molecule type" value="Genomic_DNA"/>
</dbReference>
<dbReference type="InterPro" id="IPR002110">
    <property type="entry name" value="Ankyrin_rpt"/>
</dbReference>
<dbReference type="OrthoDB" id="2157530at2759"/>
<dbReference type="InterPro" id="IPR010730">
    <property type="entry name" value="HET"/>
</dbReference>
<protein>
    <recommendedName>
        <fullName evidence="2">Heterokaryon incompatibility domain-containing protein</fullName>
    </recommendedName>
</protein>
<gene>
    <name evidence="3" type="ORF">M406DRAFT_72882</name>
</gene>